<evidence type="ECO:0000313" key="2">
    <source>
        <dbReference type="EMBL" id="GAI90110.1"/>
    </source>
</evidence>
<keyword evidence="1" id="KW-0812">Transmembrane</keyword>
<dbReference type="AlphaFoldDB" id="X1TRC5"/>
<keyword evidence="1" id="KW-1133">Transmembrane helix</keyword>
<organism evidence="2">
    <name type="scientific">marine sediment metagenome</name>
    <dbReference type="NCBI Taxonomy" id="412755"/>
    <lineage>
        <taxon>unclassified sequences</taxon>
        <taxon>metagenomes</taxon>
        <taxon>ecological metagenomes</taxon>
    </lineage>
</organism>
<gene>
    <name evidence="2" type="ORF">S12H4_36286</name>
</gene>
<keyword evidence="1" id="KW-0472">Membrane</keyword>
<proteinExistence type="predicted"/>
<dbReference type="EMBL" id="BARW01021620">
    <property type="protein sequence ID" value="GAI90110.1"/>
    <property type="molecule type" value="Genomic_DNA"/>
</dbReference>
<evidence type="ECO:0008006" key="3">
    <source>
        <dbReference type="Google" id="ProtNLM"/>
    </source>
</evidence>
<sequence>MSTIGKAGILFRDGMQKFYTWLAEAAGWVVVVMMLTVSYDVIMRYVFGAPTKWSLEFNEYLLCHHASFLK</sequence>
<feature type="transmembrane region" description="Helical" evidence="1">
    <location>
        <begin position="25"/>
        <end position="47"/>
    </location>
</feature>
<accession>X1TRC5</accession>
<protein>
    <recommendedName>
        <fullName evidence="3">TRAP C4-dicarboxylate transport system permease DctM subunit domain-containing protein</fullName>
    </recommendedName>
</protein>
<comment type="caution">
    <text evidence="2">The sequence shown here is derived from an EMBL/GenBank/DDBJ whole genome shotgun (WGS) entry which is preliminary data.</text>
</comment>
<name>X1TRC5_9ZZZZ</name>
<evidence type="ECO:0000256" key="1">
    <source>
        <dbReference type="SAM" id="Phobius"/>
    </source>
</evidence>
<reference evidence="2" key="1">
    <citation type="journal article" date="2014" name="Front. Microbiol.">
        <title>High frequency of phylogenetically diverse reductive dehalogenase-homologous genes in deep subseafloor sedimentary metagenomes.</title>
        <authorList>
            <person name="Kawai M."/>
            <person name="Futagami T."/>
            <person name="Toyoda A."/>
            <person name="Takaki Y."/>
            <person name="Nishi S."/>
            <person name="Hori S."/>
            <person name="Arai W."/>
            <person name="Tsubouchi T."/>
            <person name="Morono Y."/>
            <person name="Uchiyama I."/>
            <person name="Ito T."/>
            <person name="Fujiyama A."/>
            <person name="Inagaki F."/>
            <person name="Takami H."/>
        </authorList>
    </citation>
    <scope>NUCLEOTIDE SEQUENCE</scope>
    <source>
        <strain evidence="2">Expedition CK06-06</strain>
    </source>
</reference>